<dbReference type="InterPro" id="IPR023465">
    <property type="entry name" value="Riboflavin_kinase_dom_sf"/>
</dbReference>
<reference evidence="16" key="1">
    <citation type="submission" date="2020-10" db="EMBL/GenBank/DDBJ databases">
        <authorList>
            <person name="Gilroy R."/>
        </authorList>
    </citation>
    <scope>NUCLEOTIDE SEQUENCE</scope>
    <source>
        <strain evidence="16">ChiSjej3B21-11622</strain>
    </source>
</reference>
<comment type="pathway">
    <text evidence="1 14">Cofactor biosynthesis; FAD biosynthesis; FAD from FMN: step 1/1.</text>
</comment>
<evidence type="ECO:0000256" key="7">
    <source>
        <dbReference type="ARBA" id="ARBA00022741"/>
    </source>
</evidence>
<dbReference type="GO" id="GO:0009231">
    <property type="term" value="P:riboflavin biosynthetic process"/>
    <property type="evidence" value="ECO:0007669"/>
    <property type="project" value="InterPro"/>
</dbReference>
<dbReference type="InterPro" id="IPR014729">
    <property type="entry name" value="Rossmann-like_a/b/a_fold"/>
</dbReference>
<dbReference type="InterPro" id="IPR002606">
    <property type="entry name" value="Riboflavin_kinase_bac"/>
</dbReference>
<evidence type="ECO:0000256" key="8">
    <source>
        <dbReference type="ARBA" id="ARBA00022777"/>
    </source>
</evidence>
<evidence type="ECO:0000256" key="10">
    <source>
        <dbReference type="ARBA" id="ARBA00022840"/>
    </source>
</evidence>
<dbReference type="SMART" id="SM00904">
    <property type="entry name" value="Flavokinase"/>
    <property type="match status" value="1"/>
</dbReference>
<evidence type="ECO:0000256" key="12">
    <source>
        <dbReference type="ARBA" id="ARBA00047880"/>
    </source>
</evidence>
<evidence type="ECO:0000256" key="13">
    <source>
        <dbReference type="ARBA" id="ARBA00049494"/>
    </source>
</evidence>
<dbReference type="PIRSF" id="PIRSF004491">
    <property type="entry name" value="FAD_Synth"/>
    <property type="match status" value="1"/>
</dbReference>
<dbReference type="InterPro" id="IPR023468">
    <property type="entry name" value="Riboflavin_kinase"/>
</dbReference>
<comment type="catalytic activity">
    <reaction evidence="12 14">
        <text>riboflavin + ATP = FMN + ADP + H(+)</text>
        <dbReference type="Rhea" id="RHEA:14357"/>
        <dbReference type="ChEBI" id="CHEBI:15378"/>
        <dbReference type="ChEBI" id="CHEBI:30616"/>
        <dbReference type="ChEBI" id="CHEBI:57986"/>
        <dbReference type="ChEBI" id="CHEBI:58210"/>
        <dbReference type="ChEBI" id="CHEBI:456216"/>
        <dbReference type="EC" id="2.7.1.26"/>
    </reaction>
</comment>
<reference evidence="16" key="2">
    <citation type="journal article" date="2021" name="PeerJ">
        <title>Extensive microbial diversity within the chicken gut microbiome revealed by metagenomics and culture.</title>
        <authorList>
            <person name="Gilroy R."/>
            <person name="Ravi A."/>
            <person name="Getino M."/>
            <person name="Pursley I."/>
            <person name="Horton D.L."/>
            <person name="Alikhan N.F."/>
            <person name="Baker D."/>
            <person name="Gharbi K."/>
            <person name="Hall N."/>
            <person name="Watson M."/>
            <person name="Adriaenssens E.M."/>
            <person name="Foster-Nyarko E."/>
            <person name="Jarju S."/>
            <person name="Secka A."/>
            <person name="Antonio M."/>
            <person name="Oren A."/>
            <person name="Chaudhuri R.R."/>
            <person name="La Ragione R."/>
            <person name="Hildebrand F."/>
            <person name="Pallen M.J."/>
        </authorList>
    </citation>
    <scope>NUCLEOTIDE SEQUENCE</scope>
    <source>
        <strain evidence="16">ChiSjej3B21-11622</strain>
    </source>
</reference>
<evidence type="ECO:0000256" key="2">
    <source>
        <dbReference type="ARBA" id="ARBA00005201"/>
    </source>
</evidence>
<dbReference type="InterPro" id="IPR015864">
    <property type="entry name" value="FAD_synthase"/>
</dbReference>
<keyword evidence="9 14" id="KW-0274">FAD</keyword>
<name>A0A9D0ZX89_9FIRM</name>
<dbReference type="GO" id="GO:0006747">
    <property type="term" value="P:FAD biosynthetic process"/>
    <property type="evidence" value="ECO:0007669"/>
    <property type="project" value="UniProtKB-UniRule"/>
</dbReference>
<organism evidence="16 17">
    <name type="scientific">Candidatus Limivivens merdigallinarum</name>
    <dbReference type="NCBI Taxonomy" id="2840859"/>
    <lineage>
        <taxon>Bacteria</taxon>
        <taxon>Bacillati</taxon>
        <taxon>Bacillota</taxon>
        <taxon>Clostridia</taxon>
        <taxon>Lachnospirales</taxon>
        <taxon>Lachnospiraceae</taxon>
        <taxon>Lachnospiraceae incertae sedis</taxon>
        <taxon>Candidatus Limivivens</taxon>
    </lineage>
</organism>
<comment type="catalytic activity">
    <reaction evidence="13 14">
        <text>FMN + ATP + H(+) = FAD + diphosphate</text>
        <dbReference type="Rhea" id="RHEA:17237"/>
        <dbReference type="ChEBI" id="CHEBI:15378"/>
        <dbReference type="ChEBI" id="CHEBI:30616"/>
        <dbReference type="ChEBI" id="CHEBI:33019"/>
        <dbReference type="ChEBI" id="CHEBI:57692"/>
        <dbReference type="ChEBI" id="CHEBI:58210"/>
        <dbReference type="EC" id="2.7.7.2"/>
    </reaction>
</comment>
<dbReference type="GO" id="GO:0003919">
    <property type="term" value="F:FMN adenylyltransferase activity"/>
    <property type="evidence" value="ECO:0007669"/>
    <property type="project" value="UniProtKB-UniRule"/>
</dbReference>
<evidence type="ECO:0000256" key="11">
    <source>
        <dbReference type="ARBA" id="ARBA00023268"/>
    </source>
</evidence>
<dbReference type="PANTHER" id="PTHR22749">
    <property type="entry name" value="RIBOFLAVIN KINASE/FMN ADENYLYLTRANSFERASE"/>
    <property type="match status" value="1"/>
</dbReference>
<dbReference type="Gene3D" id="3.40.50.620">
    <property type="entry name" value="HUPs"/>
    <property type="match status" value="1"/>
</dbReference>
<evidence type="ECO:0000259" key="15">
    <source>
        <dbReference type="SMART" id="SM00904"/>
    </source>
</evidence>
<dbReference type="CDD" id="cd02064">
    <property type="entry name" value="FAD_synthetase_N"/>
    <property type="match status" value="1"/>
</dbReference>
<keyword evidence="7 14" id="KW-0547">Nucleotide-binding</keyword>
<gene>
    <name evidence="16" type="ORF">IAB26_11900</name>
</gene>
<dbReference type="SUPFAM" id="SSF82114">
    <property type="entry name" value="Riboflavin kinase-like"/>
    <property type="match status" value="1"/>
</dbReference>
<keyword evidence="6 14" id="KW-0548">Nucleotidyltransferase</keyword>
<dbReference type="GO" id="GO:0009398">
    <property type="term" value="P:FMN biosynthetic process"/>
    <property type="evidence" value="ECO:0007669"/>
    <property type="project" value="UniProtKB-UniRule"/>
</dbReference>
<keyword evidence="8 14" id="KW-0418">Kinase</keyword>
<proteinExistence type="inferred from homology"/>
<dbReference type="EC" id="2.7.1.26" evidence="14"/>
<evidence type="ECO:0000313" key="16">
    <source>
        <dbReference type="EMBL" id="HIQ97253.1"/>
    </source>
</evidence>
<keyword evidence="10 14" id="KW-0067">ATP-binding</keyword>
<dbReference type="NCBIfam" id="NF004162">
    <property type="entry name" value="PRK05627.1-5"/>
    <property type="match status" value="1"/>
</dbReference>
<dbReference type="Proteomes" id="UP000886886">
    <property type="component" value="Unassembled WGS sequence"/>
</dbReference>
<keyword evidence="4 14" id="KW-0288">FMN</keyword>
<dbReference type="EMBL" id="DVFT01000175">
    <property type="protein sequence ID" value="HIQ97253.1"/>
    <property type="molecule type" value="Genomic_DNA"/>
</dbReference>
<dbReference type="Gene3D" id="2.40.30.30">
    <property type="entry name" value="Riboflavin kinase-like"/>
    <property type="match status" value="1"/>
</dbReference>
<evidence type="ECO:0000256" key="1">
    <source>
        <dbReference type="ARBA" id="ARBA00004726"/>
    </source>
</evidence>
<evidence type="ECO:0000256" key="5">
    <source>
        <dbReference type="ARBA" id="ARBA00022679"/>
    </source>
</evidence>
<feature type="domain" description="Riboflavin kinase" evidence="15">
    <location>
        <begin position="172"/>
        <end position="296"/>
    </location>
</feature>
<keyword evidence="5 14" id="KW-0808">Transferase</keyword>
<dbReference type="SUPFAM" id="SSF52374">
    <property type="entry name" value="Nucleotidylyl transferase"/>
    <property type="match status" value="1"/>
</dbReference>
<sequence length="297" mass="34118">MEYLSGLSGLYIYEETAVTLGKFDGLHRGHQKLIKRTMGYQRQGYKSTVFTLDFGRKEMLLTGEERREILEKKGVSYLIDCPFLPEVASMEPEDFIQSVLVDKLHAKKIVVGEDFHFGHNRKGDARLLKELEHIYEYEAEIVRKEKEGDREISSTYIREEIAKGNMEAAGRLLGYPYFVSGEVLHGRHIGSRLLVPTTNLVPTTRKLLPPNGVYISRTLVNGREYGGITNIGYKPTVGEKFRGVETYMFDFDEDLYGCDITVQLLKFLRPEKKFDSIDLLREQMKQDIGVGRSFFHV</sequence>
<dbReference type="NCBIfam" id="TIGR00083">
    <property type="entry name" value="ribF"/>
    <property type="match status" value="1"/>
</dbReference>
<keyword evidence="11" id="KW-0511">Multifunctional enzyme</keyword>
<dbReference type="EC" id="2.7.7.2" evidence="14"/>
<comment type="pathway">
    <text evidence="2 14">Cofactor biosynthesis; FMN biosynthesis; FMN from riboflavin (ATP route): step 1/1.</text>
</comment>
<dbReference type="InterPro" id="IPR015865">
    <property type="entry name" value="Riboflavin_kinase_bac/euk"/>
</dbReference>
<evidence type="ECO:0000256" key="14">
    <source>
        <dbReference type="PIRNR" id="PIRNR004491"/>
    </source>
</evidence>
<evidence type="ECO:0000256" key="6">
    <source>
        <dbReference type="ARBA" id="ARBA00022695"/>
    </source>
</evidence>
<dbReference type="GO" id="GO:0005524">
    <property type="term" value="F:ATP binding"/>
    <property type="evidence" value="ECO:0007669"/>
    <property type="project" value="UniProtKB-UniRule"/>
</dbReference>
<evidence type="ECO:0000256" key="9">
    <source>
        <dbReference type="ARBA" id="ARBA00022827"/>
    </source>
</evidence>
<dbReference type="GO" id="GO:0008531">
    <property type="term" value="F:riboflavin kinase activity"/>
    <property type="evidence" value="ECO:0007669"/>
    <property type="project" value="UniProtKB-UniRule"/>
</dbReference>
<dbReference type="AlphaFoldDB" id="A0A9D0ZX89"/>
<dbReference type="PANTHER" id="PTHR22749:SF6">
    <property type="entry name" value="RIBOFLAVIN KINASE"/>
    <property type="match status" value="1"/>
</dbReference>
<comment type="similarity">
    <text evidence="14">Belongs to the ribF family.</text>
</comment>
<keyword evidence="3 14" id="KW-0285">Flavoprotein</keyword>
<evidence type="ECO:0000256" key="4">
    <source>
        <dbReference type="ARBA" id="ARBA00022643"/>
    </source>
</evidence>
<dbReference type="Pfam" id="PF06574">
    <property type="entry name" value="FAD_syn"/>
    <property type="match status" value="1"/>
</dbReference>
<comment type="caution">
    <text evidence="16">The sequence shown here is derived from an EMBL/GenBank/DDBJ whole genome shotgun (WGS) entry which is preliminary data.</text>
</comment>
<accession>A0A9D0ZX89</accession>
<evidence type="ECO:0000313" key="17">
    <source>
        <dbReference type="Proteomes" id="UP000886886"/>
    </source>
</evidence>
<evidence type="ECO:0000256" key="3">
    <source>
        <dbReference type="ARBA" id="ARBA00022630"/>
    </source>
</evidence>
<dbReference type="Pfam" id="PF01687">
    <property type="entry name" value="Flavokinase"/>
    <property type="match status" value="1"/>
</dbReference>
<protein>
    <recommendedName>
        <fullName evidence="14">Riboflavin biosynthesis protein</fullName>
    </recommendedName>
    <domain>
        <recommendedName>
            <fullName evidence="14">Riboflavin kinase</fullName>
            <ecNumber evidence="14">2.7.1.26</ecNumber>
        </recommendedName>
        <alternativeName>
            <fullName evidence="14">Flavokinase</fullName>
        </alternativeName>
    </domain>
    <domain>
        <recommendedName>
            <fullName evidence="14">FMN adenylyltransferase</fullName>
            <ecNumber evidence="14">2.7.7.2</ecNumber>
        </recommendedName>
        <alternativeName>
            <fullName evidence="14">FAD pyrophosphorylase</fullName>
        </alternativeName>
        <alternativeName>
            <fullName evidence="14">FAD synthase</fullName>
        </alternativeName>
    </domain>
</protein>